<evidence type="ECO:0000256" key="1">
    <source>
        <dbReference type="SAM" id="Phobius"/>
    </source>
</evidence>
<evidence type="ECO:0000313" key="2">
    <source>
        <dbReference type="EMBL" id="AOZ73282.1"/>
    </source>
</evidence>
<dbReference type="EMBL" id="CP017812">
    <property type="protein sequence ID" value="AOZ73282.1"/>
    <property type="molecule type" value="Genomic_DNA"/>
</dbReference>
<dbReference type="AlphaFoldDB" id="A0A1D9MLW2"/>
<feature type="transmembrane region" description="Helical" evidence="1">
    <location>
        <begin position="45"/>
        <end position="64"/>
    </location>
</feature>
<protein>
    <submittedName>
        <fullName evidence="2">Uncharacterized protein</fullName>
    </submittedName>
</protein>
<feature type="transmembrane region" description="Helical" evidence="1">
    <location>
        <begin position="76"/>
        <end position="100"/>
    </location>
</feature>
<proteinExistence type="predicted"/>
<keyword evidence="1" id="KW-0472">Membrane</keyword>
<keyword evidence="3" id="KW-1185">Reference proteome</keyword>
<keyword evidence="1" id="KW-1133">Transmembrane helix</keyword>
<gene>
    <name evidence="2" type="ORF">BK816_08310</name>
</gene>
<dbReference type="KEGG" id="avu:BK816_08310"/>
<name>A0A1D9MLW2_9ACTO</name>
<sequence length="142" mass="15994">MTTNQNQDPEPIRIDFGAQMKLALVFWVIMALISLAVAFRNPFMGVWVITGLMVLVSVYAIIIAPQDFGEQAPKRLLLSDALFSTIVPMLFTPLLINAFLDNDLSFSQLIGGPTVVGFLCVGLHFWQRSRTKHLRPRHFYAD</sequence>
<feature type="transmembrane region" description="Helical" evidence="1">
    <location>
        <begin position="22"/>
        <end position="39"/>
    </location>
</feature>
<keyword evidence="1" id="KW-0812">Transmembrane</keyword>
<evidence type="ECO:0000313" key="3">
    <source>
        <dbReference type="Proteomes" id="UP000176288"/>
    </source>
</evidence>
<organism evidence="2 3">
    <name type="scientific">Boudabousia tangfeifanii</name>
    <dbReference type="NCBI Taxonomy" id="1912795"/>
    <lineage>
        <taxon>Bacteria</taxon>
        <taxon>Bacillati</taxon>
        <taxon>Actinomycetota</taxon>
        <taxon>Actinomycetes</taxon>
        <taxon>Actinomycetales</taxon>
        <taxon>Actinomycetaceae</taxon>
        <taxon>Boudabousia</taxon>
    </lineage>
</organism>
<dbReference type="RefSeq" id="WP_071164745.1">
    <property type="nucleotide sequence ID" value="NZ_CP017812.1"/>
</dbReference>
<dbReference type="Proteomes" id="UP000176288">
    <property type="component" value="Chromosome"/>
</dbReference>
<reference evidence="2 3" key="1">
    <citation type="submission" date="2016-10" db="EMBL/GenBank/DDBJ databases">
        <title>Actinomyces aegypiusis sp. nov., isolated from the Aegypius monachus in Qinghai Tibet Plateau China.</title>
        <authorList>
            <person name="Wang Y."/>
        </authorList>
    </citation>
    <scope>NUCLEOTIDE SEQUENCE [LARGE SCALE GENOMIC DNA]</scope>
    <source>
        <strain evidence="2 3">VUL4_3</strain>
    </source>
</reference>
<accession>A0A1D9MLW2</accession>
<feature type="transmembrane region" description="Helical" evidence="1">
    <location>
        <begin position="106"/>
        <end position="126"/>
    </location>
</feature>